<organism evidence="2 3">
    <name type="scientific">Kribbella soli</name>
    <dbReference type="NCBI Taxonomy" id="1124743"/>
    <lineage>
        <taxon>Bacteria</taxon>
        <taxon>Bacillati</taxon>
        <taxon>Actinomycetota</taxon>
        <taxon>Actinomycetes</taxon>
        <taxon>Propionibacteriales</taxon>
        <taxon>Kribbellaceae</taxon>
        <taxon>Kribbella</taxon>
    </lineage>
</organism>
<dbReference type="EMBL" id="SJJZ01000001">
    <property type="protein sequence ID" value="TCC10390.1"/>
    <property type="molecule type" value="Genomic_DNA"/>
</dbReference>
<reference evidence="2 3" key="1">
    <citation type="submission" date="2019-02" db="EMBL/GenBank/DDBJ databases">
        <title>Kribbella capetownensis sp. nov. and Kribbella speibonae sp. nov., isolated from soil.</title>
        <authorList>
            <person name="Curtis S.M."/>
            <person name="Norton I."/>
            <person name="Everest G.J."/>
            <person name="Meyers P.R."/>
        </authorList>
    </citation>
    <scope>NUCLEOTIDE SEQUENCE [LARGE SCALE GENOMIC DNA]</scope>
    <source>
        <strain evidence="2 3">KCTC 29219</strain>
    </source>
</reference>
<feature type="region of interest" description="Disordered" evidence="1">
    <location>
        <begin position="316"/>
        <end position="376"/>
    </location>
</feature>
<evidence type="ECO:0000313" key="2">
    <source>
        <dbReference type="EMBL" id="TCC10390.1"/>
    </source>
</evidence>
<evidence type="ECO:0000313" key="3">
    <source>
        <dbReference type="Proteomes" id="UP000292346"/>
    </source>
</evidence>
<comment type="caution">
    <text evidence="2">The sequence shown here is derived from an EMBL/GenBank/DDBJ whole genome shotgun (WGS) entry which is preliminary data.</text>
</comment>
<dbReference type="AlphaFoldDB" id="A0A4R0HKM9"/>
<dbReference type="Proteomes" id="UP000292346">
    <property type="component" value="Unassembled WGS sequence"/>
</dbReference>
<proteinExistence type="predicted"/>
<sequence length="376" mass="41233">MTDEDDIEISPQSWEYRLVAAVVYAVEQRVGGGAGGPRTRWNGEVLAETDPDDVGGAFSDGSISVSVRHVFDRLREARDLDRPLTDYEAWLVRDAMDTLTHEAAHLMAPLRDETAPETYPYDSAATAFDEGRTEHWTKRNLDNVISDVFRDAGLDHVEDAVLAQPNLDTLPAYTPATRHLDQALAERSGLTSAEVTQKLLCADDGQRWNVAVDLVIDKHLAEPGLMPEAHRAEVRRQLVAPLRDALSGLEAVQADESLGSEQKSDEATTAAQNAVAGLDTELQRIERKYRIENAQRVQPESQRPESRLNQAVRHAQENLSPDLERLRALSDPQAPAAGAPKRRAGVTDHAPSRPDDGSRGQEATRPRPGPHAPGLG</sequence>
<protein>
    <submittedName>
        <fullName evidence="2">Uncharacterized protein</fullName>
    </submittedName>
</protein>
<feature type="compositionally biased region" description="Basic and acidic residues" evidence="1">
    <location>
        <begin position="350"/>
        <end position="365"/>
    </location>
</feature>
<keyword evidence="3" id="KW-1185">Reference proteome</keyword>
<gene>
    <name evidence="2" type="ORF">E0H45_03425</name>
</gene>
<dbReference type="OrthoDB" id="3818945at2"/>
<feature type="compositionally biased region" description="Pro residues" evidence="1">
    <location>
        <begin position="367"/>
        <end position="376"/>
    </location>
</feature>
<accession>A0A4R0HKM9</accession>
<name>A0A4R0HKM9_9ACTN</name>
<evidence type="ECO:0000256" key="1">
    <source>
        <dbReference type="SAM" id="MobiDB-lite"/>
    </source>
</evidence>
<dbReference type="RefSeq" id="WP_131334804.1">
    <property type="nucleotide sequence ID" value="NZ_SJJZ01000001.1"/>
</dbReference>